<accession>A0A840DMI8</accession>
<proteinExistence type="predicted"/>
<dbReference type="AlphaFoldDB" id="A0A840DMI8"/>
<sequence length="425" mass="51620">MRYEYKPSLLQGWLREKRQPLLEKKIENSNEKYRGLLEQLKEKFQSESFQSEVEFIRWANKLSRREKLLLPNLYDEKLPEGIKKAMIHVFQQTAKNERRLFRVMVDVVYQTCNLDELWKVLKYSYAYHKEKLEKRMEEKQAKKWRQFLVSKDPILYLATEAYGSEKGILEELETFYLKKNFPLFKLVLMEIFNLADEQFFLQEQALYQELFISATNEEQQKMAHQLINKCKLNHVKPLGKLIFEKLKTYRRKPMLWRYVGEEEKRRFAQWILKLEMKDFFGDVDQNHERYRYWKKFISKLEDVVVTDGRSTLIMYFSDVVIMEVLGTGAVYIYHSAVFQKHFQPKIDRMLAEREKYSHSWMKPREVKRSELMNKDLTLPGGWLIHNGDWQHKFDAWLRRELGWEVRRDVLLQKEAERNEGDFDAD</sequence>
<name>A0A840DMI8_9BACL</name>
<evidence type="ECO:0008006" key="3">
    <source>
        <dbReference type="Google" id="ProtNLM"/>
    </source>
</evidence>
<organism evidence="1 2">
    <name type="scientific">Anoxybacteroides voinovskiense</name>
    <dbReference type="NCBI Taxonomy" id="230470"/>
    <lineage>
        <taxon>Bacteria</taxon>
        <taxon>Bacillati</taxon>
        <taxon>Bacillota</taxon>
        <taxon>Bacilli</taxon>
        <taxon>Bacillales</taxon>
        <taxon>Anoxybacillaceae</taxon>
        <taxon>Anoxybacteroides</taxon>
    </lineage>
</organism>
<protein>
    <recommendedName>
        <fullName evidence="3">Zorya protein ZorC EH domain-containing protein</fullName>
    </recommendedName>
</protein>
<reference evidence="1 2" key="1">
    <citation type="submission" date="2020-08" db="EMBL/GenBank/DDBJ databases">
        <title>Genomic Encyclopedia of Type Strains, Phase IV (KMG-IV): sequencing the most valuable type-strain genomes for metagenomic binning, comparative biology and taxonomic classification.</title>
        <authorList>
            <person name="Goeker M."/>
        </authorList>
    </citation>
    <scope>NUCLEOTIDE SEQUENCE [LARGE SCALE GENOMIC DNA]</scope>
    <source>
        <strain evidence="1 2">DSM 17075</strain>
    </source>
</reference>
<keyword evidence="2" id="KW-1185">Reference proteome</keyword>
<dbReference type="Proteomes" id="UP000559598">
    <property type="component" value="Unassembled WGS sequence"/>
</dbReference>
<dbReference type="EMBL" id="JACIDE010000015">
    <property type="protein sequence ID" value="MBB4074451.1"/>
    <property type="molecule type" value="Genomic_DNA"/>
</dbReference>
<evidence type="ECO:0000313" key="1">
    <source>
        <dbReference type="EMBL" id="MBB4074451.1"/>
    </source>
</evidence>
<evidence type="ECO:0000313" key="2">
    <source>
        <dbReference type="Proteomes" id="UP000559598"/>
    </source>
</evidence>
<comment type="caution">
    <text evidence="1">The sequence shown here is derived from an EMBL/GenBank/DDBJ whole genome shotgun (WGS) entry which is preliminary data.</text>
</comment>
<dbReference type="RefSeq" id="WP_183184767.1">
    <property type="nucleotide sequence ID" value="NZ_BMNP01000034.1"/>
</dbReference>
<gene>
    <name evidence="1" type="ORF">GGR02_002218</name>
</gene>